<dbReference type="Proteomes" id="UP000053239">
    <property type="component" value="Unassembled WGS sequence"/>
</dbReference>
<feature type="region of interest" description="Disordered" evidence="1">
    <location>
        <begin position="237"/>
        <end position="269"/>
    </location>
</feature>
<proteinExistence type="predicted"/>
<dbReference type="InterPro" id="IPR008780">
    <property type="entry name" value="Plasmodium_Vir"/>
</dbReference>
<gene>
    <name evidence="2" type="ORF">PVNG_05442</name>
</gene>
<feature type="compositionally biased region" description="Basic and acidic residues" evidence="1">
    <location>
        <begin position="244"/>
        <end position="263"/>
    </location>
</feature>
<reference evidence="2 3" key="1">
    <citation type="submission" date="2011-09" db="EMBL/GenBank/DDBJ databases">
        <title>The Genome Sequence of Plasmodium vivax North Korean.</title>
        <authorList>
            <consortium name="The Broad Institute Genome Sequencing Platform"/>
            <consortium name="The Broad Institute Genome Sequencing Center for Infectious Disease"/>
            <person name="Neafsey D."/>
            <person name="Carlton J."/>
            <person name="Barnwell J."/>
            <person name="Collins W."/>
            <person name="Escalante A."/>
            <person name="Mullikin J."/>
            <person name="Saul A."/>
            <person name="Guigo R."/>
            <person name="Camara F."/>
            <person name="Young S.K."/>
            <person name="Zeng Q."/>
            <person name="Gargeya S."/>
            <person name="Fitzgerald M."/>
            <person name="Haas B."/>
            <person name="Abouelleil A."/>
            <person name="Alvarado L."/>
            <person name="Arachchi H.M."/>
            <person name="Berlin A."/>
            <person name="Brown A."/>
            <person name="Chapman S.B."/>
            <person name="Chen Z."/>
            <person name="Dunbar C."/>
            <person name="Freedman E."/>
            <person name="Gearin G."/>
            <person name="Gellesch M."/>
            <person name="Goldberg J."/>
            <person name="Griggs A."/>
            <person name="Gujja S."/>
            <person name="Heiman D."/>
            <person name="Howarth C."/>
            <person name="Larson L."/>
            <person name="Lui A."/>
            <person name="MacDonald P.J.P."/>
            <person name="Montmayeur A."/>
            <person name="Murphy C."/>
            <person name="Neiman D."/>
            <person name="Pearson M."/>
            <person name="Priest M."/>
            <person name="Roberts A."/>
            <person name="Saif S."/>
            <person name="Shea T."/>
            <person name="Shenoy N."/>
            <person name="Sisk P."/>
            <person name="Stolte C."/>
            <person name="Sykes S."/>
            <person name="Wortman J."/>
            <person name="Nusbaum C."/>
            <person name="Birren B."/>
        </authorList>
    </citation>
    <scope>NUCLEOTIDE SEQUENCE [LARGE SCALE GENOMIC DNA]</scope>
    <source>
        <strain evidence="2 3">North Korean</strain>
    </source>
</reference>
<sequence>MEFSKVLEELKRSNLSFRDELDSEKFYERLHKLSNFRGYFNDCSSLGNLPSGTNIIKICAKVLKYLETIHKEIYKKDNPYDVCLLLNFWVYSRLFDTLQDENNVYIAYAQLQSIWNYFNDNKLKKTGNQLCRPYFNIVLQDNWRYIKELYEYYVDYSPIYNYLPYSTEERCKEFYHYVESKKALYEHFNKRCTSSNEDRCPYFYAQCKQYDPEQVLSTFSCHQKILGERAADASRVSLTGGTFEGREPNSEDTDGRKKPDDAPKLSGNPKTVENVGNILLGVVATTMTSGALYRVNINSLIQINRIS</sequence>
<dbReference type="EMBL" id="KQ235604">
    <property type="protein sequence ID" value="KMZ96457.1"/>
    <property type="molecule type" value="Genomic_DNA"/>
</dbReference>
<evidence type="ECO:0000256" key="1">
    <source>
        <dbReference type="SAM" id="MobiDB-lite"/>
    </source>
</evidence>
<name>A0A0J9TNZ0_PLAVI</name>
<evidence type="ECO:0000313" key="3">
    <source>
        <dbReference type="Proteomes" id="UP000053239"/>
    </source>
</evidence>
<organism evidence="2 3">
    <name type="scientific">Plasmodium vivax North Korean</name>
    <dbReference type="NCBI Taxonomy" id="1035514"/>
    <lineage>
        <taxon>Eukaryota</taxon>
        <taxon>Sar</taxon>
        <taxon>Alveolata</taxon>
        <taxon>Apicomplexa</taxon>
        <taxon>Aconoidasida</taxon>
        <taxon>Haemosporida</taxon>
        <taxon>Plasmodiidae</taxon>
        <taxon>Plasmodium</taxon>
        <taxon>Plasmodium (Plasmodium)</taxon>
    </lineage>
</organism>
<dbReference type="Pfam" id="PF05795">
    <property type="entry name" value="Plasmodium_Vir"/>
    <property type="match status" value="1"/>
</dbReference>
<accession>A0A0J9TNZ0</accession>
<evidence type="ECO:0000313" key="2">
    <source>
        <dbReference type="EMBL" id="KMZ96457.1"/>
    </source>
</evidence>
<protein>
    <submittedName>
        <fullName evidence="2">Uncharacterized protein</fullName>
    </submittedName>
</protein>
<dbReference type="AlphaFoldDB" id="A0A0J9TNZ0"/>